<feature type="compositionally biased region" description="Low complexity" evidence="9">
    <location>
        <begin position="517"/>
        <end position="534"/>
    </location>
</feature>
<dbReference type="GO" id="GO:0007623">
    <property type="term" value="P:circadian rhythm"/>
    <property type="evidence" value="ECO:0007669"/>
    <property type="project" value="UniProtKB-ARBA"/>
</dbReference>
<dbReference type="InterPro" id="IPR001789">
    <property type="entry name" value="Sig_transdc_resp-reg_receiver"/>
</dbReference>
<keyword evidence="6" id="KW-0804">Transcription</keyword>
<comment type="caution">
    <text evidence="11">The sequence shown here is derived from an EMBL/GenBank/DDBJ whole genome shotgun (WGS) entry which is preliminary data.</text>
</comment>
<dbReference type="GO" id="GO:0000160">
    <property type="term" value="P:phosphorelay signal transduction system"/>
    <property type="evidence" value="ECO:0007669"/>
    <property type="project" value="UniProtKB-KW"/>
</dbReference>
<keyword evidence="7" id="KW-0539">Nucleus</keyword>
<evidence type="ECO:0000256" key="1">
    <source>
        <dbReference type="ARBA" id="ARBA00004123"/>
    </source>
</evidence>
<evidence type="ECO:0000259" key="10">
    <source>
        <dbReference type="PROSITE" id="PS50110"/>
    </source>
</evidence>
<keyword evidence="4" id="KW-0805">Transcription regulation</keyword>
<feature type="compositionally biased region" description="Basic and acidic residues" evidence="9">
    <location>
        <begin position="722"/>
        <end position="731"/>
    </location>
</feature>
<sequence>MTRGVLMTVSGDDKELEKSTQHLQVVNETFKDGVSGEEHGLHEDDELKVNGIAEEVKVGQGATVEGPAVQHIPQQQPQGAIVCWERFLHIRSLRVLLVENDDCTRQIVTALLRNCSYEVIETANGLQAWKMLEDLTNHIDLVLTEVAMPFLSGTGLLCKIMRHKTRKNLPVIMMSSHDSMALVFKCLSKGAVDFLVKPIRKNELKNLWQHVWRRCHSSSGSGSESGTQTQKSVQSKRLEKSDNNIGSNDEDNNGSVGLSIRNGSDNGSGTQSSWTKQVVEADSPKKVPQWDQIAKYSDSTYAQVIHSNTEICGNKMVPTATNFCPEQKEQHVAELKVDSSRELELSLDYRNEVPVKTADAEHNIPLDIGSSKFTEQIGSGRLNLNCENPLNKPRVKGPLVSDATNGSSDSQMHDGEFEAPYERSKPSGIDNKTTNTIEELPALELSLKRLRGVKDAGITIQNERNVIRCSDLSSFSRFNASSNTKSSPIGCIGTESNSPHDKTLEVTNRDSPREIQSHSSGNPPPGNSNGVSNNIDMGSTTNKDFTKTAVISEPVVTSTAKHLYQSSALQSKMSNLICTSQQVILRKKEDMTATTMIEPRGDTHKVSPTQDFHHHFENHNSIAIDMQHQLPPDHEDSTLKEMAAAAPHCGSSNAVELLVEGNIGNYSVNRSASGSNNGSNGQNGSSTAVNAIETNIESDNGIARNSGSGDASGSRNGSGKESANRVDQNETSKGEAALTIFHQKRKESCFRQKIQTYLELVNCILCSAASLNFKIAGVTSVMIIRRVWNMQKKSWKMKDAITCYT</sequence>
<feature type="region of interest" description="Disordered" evidence="9">
    <location>
        <begin position="217"/>
        <end position="287"/>
    </location>
</feature>
<dbReference type="AlphaFoldDB" id="A0A834TCE8"/>
<dbReference type="PANTHER" id="PTHR43874:SF125">
    <property type="entry name" value="TWO-COMPONENT RESPONSE REGULATOR-LIKE APRR7"/>
    <property type="match status" value="1"/>
</dbReference>
<feature type="domain" description="Response regulatory" evidence="10">
    <location>
        <begin position="94"/>
        <end position="212"/>
    </location>
</feature>
<feature type="compositionally biased region" description="Low complexity" evidence="9">
    <location>
        <begin position="217"/>
        <end position="226"/>
    </location>
</feature>
<evidence type="ECO:0000256" key="8">
    <source>
        <dbReference type="PROSITE-ProRule" id="PRU00169"/>
    </source>
</evidence>
<evidence type="ECO:0000256" key="3">
    <source>
        <dbReference type="ARBA" id="ARBA00023012"/>
    </source>
</evidence>
<evidence type="ECO:0000256" key="7">
    <source>
        <dbReference type="ARBA" id="ARBA00023242"/>
    </source>
</evidence>
<gene>
    <name evidence="11" type="ORF">G2W53_024021</name>
</gene>
<evidence type="ECO:0000256" key="9">
    <source>
        <dbReference type="SAM" id="MobiDB-lite"/>
    </source>
</evidence>
<keyword evidence="3" id="KW-0902">Two-component regulatory system</keyword>
<feature type="compositionally biased region" description="Basic and acidic residues" evidence="9">
    <location>
        <begin position="498"/>
        <end position="516"/>
    </location>
</feature>
<feature type="compositionally biased region" description="Basic and acidic residues" evidence="9">
    <location>
        <begin position="411"/>
        <end position="425"/>
    </location>
</feature>
<organism evidence="11 12">
    <name type="scientific">Senna tora</name>
    <dbReference type="NCBI Taxonomy" id="362788"/>
    <lineage>
        <taxon>Eukaryota</taxon>
        <taxon>Viridiplantae</taxon>
        <taxon>Streptophyta</taxon>
        <taxon>Embryophyta</taxon>
        <taxon>Tracheophyta</taxon>
        <taxon>Spermatophyta</taxon>
        <taxon>Magnoliopsida</taxon>
        <taxon>eudicotyledons</taxon>
        <taxon>Gunneridae</taxon>
        <taxon>Pentapetalae</taxon>
        <taxon>rosids</taxon>
        <taxon>fabids</taxon>
        <taxon>Fabales</taxon>
        <taxon>Fabaceae</taxon>
        <taxon>Caesalpinioideae</taxon>
        <taxon>Cassia clade</taxon>
        <taxon>Senna</taxon>
    </lineage>
</organism>
<evidence type="ECO:0000256" key="4">
    <source>
        <dbReference type="ARBA" id="ARBA00023015"/>
    </source>
</evidence>
<dbReference type="InterPro" id="IPR011006">
    <property type="entry name" value="CheY-like_superfamily"/>
</dbReference>
<comment type="subcellular location">
    <subcellularLocation>
        <location evidence="1">Nucleus</location>
    </subcellularLocation>
</comment>
<dbReference type="CDD" id="cd17582">
    <property type="entry name" value="psREC_PRR"/>
    <property type="match status" value="1"/>
</dbReference>
<feature type="compositionally biased region" description="Polar residues" evidence="9">
    <location>
        <begin position="243"/>
        <end position="276"/>
    </location>
</feature>
<dbReference type="InterPro" id="IPR045279">
    <property type="entry name" value="ARR-like"/>
</dbReference>
<comment type="similarity">
    <text evidence="2">Belongs to the ARR-like family.</text>
</comment>
<evidence type="ECO:0000313" key="12">
    <source>
        <dbReference type="Proteomes" id="UP000634136"/>
    </source>
</evidence>
<evidence type="ECO:0000256" key="6">
    <source>
        <dbReference type="ARBA" id="ARBA00023163"/>
    </source>
</evidence>
<keyword evidence="5" id="KW-0090">Biological rhythms</keyword>
<dbReference type="PANTHER" id="PTHR43874">
    <property type="entry name" value="TWO-COMPONENT RESPONSE REGULATOR"/>
    <property type="match status" value="1"/>
</dbReference>
<dbReference type="SUPFAM" id="SSF52172">
    <property type="entry name" value="CheY-like"/>
    <property type="match status" value="1"/>
</dbReference>
<dbReference type="OrthoDB" id="60033at2759"/>
<keyword evidence="12" id="KW-1185">Reference proteome</keyword>
<dbReference type="Gene3D" id="3.40.50.2300">
    <property type="match status" value="1"/>
</dbReference>
<feature type="region of interest" description="Disordered" evidence="9">
    <location>
        <begin position="394"/>
        <end position="433"/>
    </location>
</feature>
<dbReference type="Proteomes" id="UP000634136">
    <property type="component" value="Unassembled WGS sequence"/>
</dbReference>
<accession>A0A834TCE8</accession>
<dbReference type="GO" id="GO:0010017">
    <property type="term" value="P:red or far-red light signaling pathway"/>
    <property type="evidence" value="ECO:0007669"/>
    <property type="project" value="UniProtKB-ARBA"/>
</dbReference>
<feature type="region of interest" description="Disordered" evidence="9">
    <location>
        <begin position="479"/>
        <end position="541"/>
    </location>
</feature>
<dbReference type="GO" id="GO:0009736">
    <property type="term" value="P:cytokinin-activated signaling pathway"/>
    <property type="evidence" value="ECO:0007669"/>
    <property type="project" value="InterPro"/>
</dbReference>
<dbReference type="Pfam" id="PF00072">
    <property type="entry name" value="Response_reg"/>
    <property type="match status" value="1"/>
</dbReference>
<comment type="caution">
    <text evidence="8">Lacks conserved residue(s) required for the propagation of feature annotation.</text>
</comment>
<dbReference type="SMART" id="SM00448">
    <property type="entry name" value="REC"/>
    <property type="match status" value="1"/>
</dbReference>
<proteinExistence type="inferred from homology"/>
<dbReference type="FunFam" id="3.40.50.2300:FF:000214">
    <property type="entry name" value="Two-component response regulator-like PRR37"/>
    <property type="match status" value="1"/>
</dbReference>
<feature type="region of interest" description="Disordered" evidence="9">
    <location>
        <begin position="698"/>
        <end position="731"/>
    </location>
</feature>
<evidence type="ECO:0000256" key="2">
    <source>
        <dbReference type="ARBA" id="ARBA00010330"/>
    </source>
</evidence>
<name>A0A834TCE8_9FABA</name>
<protein>
    <submittedName>
        <fullName evidence="11">Two-component response regulator-like APRR7 isoform X1</fullName>
    </submittedName>
</protein>
<reference evidence="11" key="1">
    <citation type="submission" date="2020-09" db="EMBL/GenBank/DDBJ databases">
        <title>Genome-Enabled Discovery of Anthraquinone Biosynthesis in Senna tora.</title>
        <authorList>
            <person name="Kang S.-H."/>
            <person name="Pandey R.P."/>
            <person name="Lee C.-M."/>
            <person name="Sim J.-S."/>
            <person name="Jeong J.-T."/>
            <person name="Choi B.-S."/>
            <person name="Jung M."/>
            <person name="Ginzburg D."/>
            <person name="Zhao K."/>
            <person name="Won S.Y."/>
            <person name="Oh T.-J."/>
            <person name="Yu Y."/>
            <person name="Kim N.-H."/>
            <person name="Lee O.R."/>
            <person name="Lee T.-H."/>
            <person name="Bashyal P."/>
            <person name="Kim T.-S."/>
            <person name="Lee W.-H."/>
            <person name="Kawkins C."/>
            <person name="Kim C.-K."/>
            <person name="Kim J.S."/>
            <person name="Ahn B.O."/>
            <person name="Rhee S.Y."/>
            <person name="Sohng J.K."/>
        </authorList>
    </citation>
    <scope>NUCLEOTIDE SEQUENCE</scope>
    <source>
        <tissue evidence="11">Leaf</tissue>
    </source>
</reference>
<dbReference type="PROSITE" id="PS50110">
    <property type="entry name" value="RESPONSE_REGULATORY"/>
    <property type="match status" value="1"/>
</dbReference>
<dbReference type="GO" id="GO:0005634">
    <property type="term" value="C:nucleus"/>
    <property type="evidence" value="ECO:0007669"/>
    <property type="project" value="UniProtKB-SubCell"/>
</dbReference>
<evidence type="ECO:0000313" key="11">
    <source>
        <dbReference type="EMBL" id="KAF7818566.1"/>
    </source>
</evidence>
<dbReference type="EMBL" id="JAAIUW010000008">
    <property type="protein sequence ID" value="KAF7818566.1"/>
    <property type="molecule type" value="Genomic_DNA"/>
</dbReference>
<evidence type="ECO:0000256" key="5">
    <source>
        <dbReference type="ARBA" id="ARBA00023108"/>
    </source>
</evidence>
<dbReference type="GO" id="GO:0045892">
    <property type="term" value="P:negative regulation of DNA-templated transcription"/>
    <property type="evidence" value="ECO:0007669"/>
    <property type="project" value="UniProtKB-ARBA"/>
</dbReference>
<feature type="compositionally biased region" description="Polar residues" evidence="9">
    <location>
        <begin position="698"/>
        <end position="721"/>
    </location>
</feature>